<feature type="active site" evidence="7">
    <location>
        <position position="230"/>
    </location>
</feature>
<name>A0A839GE81_9BACT</name>
<evidence type="ECO:0000256" key="2">
    <source>
        <dbReference type="ARBA" id="ARBA00006699"/>
    </source>
</evidence>
<dbReference type="GO" id="GO:0005576">
    <property type="term" value="C:extracellular region"/>
    <property type="evidence" value="ECO:0007669"/>
    <property type="project" value="InterPro"/>
</dbReference>
<dbReference type="Pfam" id="PF08124">
    <property type="entry name" value="Lyase_8_N"/>
    <property type="match status" value="1"/>
</dbReference>
<dbReference type="SUPFAM" id="SSF74650">
    <property type="entry name" value="Galactose mutarotase-like"/>
    <property type="match status" value="1"/>
</dbReference>
<feature type="domain" description="Polysaccharide lyase family 8 central" evidence="9">
    <location>
        <begin position="346"/>
        <end position="589"/>
    </location>
</feature>
<keyword evidence="5" id="KW-0106">Calcium</keyword>
<evidence type="ECO:0000256" key="4">
    <source>
        <dbReference type="ARBA" id="ARBA00022729"/>
    </source>
</evidence>
<comment type="cofactor">
    <cofactor evidence="1">
        <name>Ca(2+)</name>
        <dbReference type="ChEBI" id="CHEBI:29108"/>
    </cofactor>
</comment>
<dbReference type="PANTHER" id="PTHR38481:SF1">
    <property type="entry name" value="HYALURONATE LYASE"/>
    <property type="match status" value="1"/>
</dbReference>
<gene>
    <name evidence="13" type="ORF">FHS90_000530</name>
</gene>
<evidence type="ECO:0000256" key="7">
    <source>
        <dbReference type="PIRSR" id="PIRSR638970-1"/>
    </source>
</evidence>
<evidence type="ECO:0000259" key="11">
    <source>
        <dbReference type="Pfam" id="PF08124"/>
    </source>
</evidence>
<evidence type="ECO:0000313" key="13">
    <source>
        <dbReference type="EMBL" id="MBA9075833.1"/>
    </source>
</evidence>
<dbReference type="Proteomes" id="UP000563094">
    <property type="component" value="Unassembled WGS sequence"/>
</dbReference>
<evidence type="ECO:0000256" key="8">
    <source>
        <dbReference type="SAM" id="SignalP"/>
    </source>
</evidence>
<evidence type="ECO:0000259" key="9">
    <source>
        <dbReference type="Pfam" id="PF02278"/>
    </source>
</evidence>
<feature type="active site" evidence="7">
    <location>
        <position position="242"/>
    </location>
</feature>
<dbReference type="Gene3D" id="2.60.220.10">
    <property type="entry name" value="Polysaccharide lyase family 8-like, C-terminal"/>
    <property type="match status" value="1"/>
</dbReference>
<evidence type="ECO:0000313" key="14">
    <source>
        <dbReference type="Proteomes" id="UP000563094"/>
    </source>
</evidence>
<dbReference type="InterPro" id="IPR026444">
    <property type="entry name" value="Secre_tail"/>
</dbReference>
<dbReference type="Pfam" id="PF02884">
    <property type="entry name" value="Lyase_8_C"/>
    <property type="match status" value="1"/>
</dbReference>
<dbReference type="InterPro" id="IPR038970">
    <property type="entry name" value="Lyase_8"/>
</dbReference>
<dbReference type="InterPro" id="IPR011071">
    <property type="entry name" value="Lyase_8-like_C"/>
</dbReference>
<evidence type="ECO:0000256" key="6">
    <source>
        <dbReference type="ARBA" id="ARBA00023239"/>
    </source>
</evidence>
<dbReference type="EC" id="4.2.2.5" evidence="13"/>
<dbReference type="InterPro" id="IPR014718">
    <property type="entry name" value="GH-type_carb-bd"/>
</dbReference>
<protein>
    <submittedName>
        <fullName evidence="13">Chondroitin AC lyase</fullName>
        <ecNumber evidence="13">4.2.2.5</ecNumber>
    </submittedName>
</protein>
<reference evidence="13 14" key="1">
    <citation type="submission" date="2020-08" db="EMBL/GenBank/DDBJ databases">
        <title>Genomic Encyclopedia of Type Strains, Phase IV (KMG-IV): sequencing the most valuable type-strain genomes for metagenomic binning, comparative biology and taxonomic classification.</title>
        <authorList>
            <person name="Goeker M."/>
        </authorList>
    </citation>
    <scope>NUCLEOTIDE SEQUENCE [LARGE SCALE GENOMIC DNA]</scope>
    <source>
        <strain evidence="13 14">DSM 29854</strain>
    </source>
</reference>
<dbReference type="Pfam" id="PF02278">
    <property type="entry name" value="Lyase_8"/>
    <property type="match status" value="1"/>
</dbReference>
<feature type="active site" evidence="7">
    <location>
        <position position="296"/>
    </location>
</feature>
<dbReference type="GO" id="GO:0030341">
    <property type="term" value="F:chondroitin AC lyase activity"/>
    <property type="evidence" value="ECO:0007669"/>
    <property type="project" value="UniProtKB-EC"/>
</dbReference>
<dbReference type="SUPFAM" id="SSF48230">
    <property type="entry name" value="Chondroitin AC/alginate lyase"/>
    <property type="match status" value="1"/>
</dbReference>
<dbReference type="PANTHER" id="PTHR38481">
    <property type="entry name" value="HYALURONATE LYASE"/>
    <property type="match status" value="1"/>
</dbReference>
<keyword evidence="14" id="KW-1185">Reference proteome</keyword>
<comment type="subunit">
    <text evidence="3">Monomer.</text>
</comment>
<evidence type="ECO:0000256" key="1">
    <source>
        <dbReference type="ARBA" id="ARBA00001913"/>
    </source>
</evidence>
<accession>A0A839GE81</accession>
<dbReference type="EMBL" id="JACJIQ010000001">
    <property type="protein sequence ID" value="MBA9075833.1"/>
    <property type="molecule type" value="Genomic_DNA"/>
</dbReference>
<keyword evidence="4 8" id="KW-0732">Signal</keyword>
<dbReference type="Pfam" id="PF18962">
    <property type="entry name" value="Por_Secre_tail"/>
    <property type="match status" value="1"/>
</dbReference>
<dbReference type="SUPFAM" id="SSF49863">
    <property type="entry name" value="Hyaluronate lyase-like, C-terminal domain"/>
    <property type="match status" value="1"/>
</dbReference>
<feature type="domain" description="Polysaccharide lyase 8 N-terminal alpha-helical" evidence="11">
    <location>
        <begin position="67"/>
        <end position="298"/>
    </location>
</feature>
<proteinExistence type="inferred from homology"/>
<organism evidence="13 14">
    <name type="scientific">Rufibacter quisquiliarum</name>
    <dbReference type="NCBI Taxonomy" id="1549639"/>
    <lineage>
        <taxon>Bacteria</taxon>
        <taxon>Pseudomonadati</taxon>
        <taxon>Bacteroidota</taxon>
        <taxon>Cytophagia</taxon>
        <taxon>Cytophagales</taxon>
        <taxon>Hymenobacteraceae</taxon>
        <taxon>Rufibacter</taxon>
    </lineage>
</organism>
<dbReference type="RefSeq" id="WP_182511515.1">
    <property type="nucleotide sequence ID" value="NZ_JACJIQ010000001.1"/>
</dbReference>
<dbReference type="Gene3D" id="1.50.10.100">
    <property type="entry name" value="Chondroitin AC/alginate lyase"/>
    <property type="match status" value="1"/>
</dbReference>
<dbReference type="GO" id="GO:0030246">
    <property type="term" value="F:carbohydrate binding"/>
    <property type="evidence" value="ECO:0007669"/>
    <property type="project" value="InterPro"/>
</dbReference>
<feature type="chain" id="PRO_5032398770" evidence="8">
    <location>
        <begin position="24"/>
        <end position="816"/>
    </location>
</feature>
<keyword evidence="6 13" id="KW-0456">Lyase</keyword>
<dbReference type="AlphaFoldDB" id="A0A839GE81"/>
<feature type="signal peptide" evidence="8">
    <location>
        <begin position="1"/>
        <end position="23"/>
    </location>
</feature>
<evidence type="ECO:0000259" key="10">
    <source>
        <dbReference type="Pfam" id="PF02884"/>
    </source>
</evidence>
<feature type="domain" description="Polysaccharide lyase family 8 C-terminal" evidence="10">
    <location>
        <begin position="604"/>
        <end position="666"/>
    </location>
</feature>
<dbReference type="InterPro" id="IPR008929">
    <property type="entry name" value="Chondroitin_lyas"/>
</dbReference>
<evidence type="ECO:0000259" key="12">
    <source>
        <dbReference type="Pfam" id="PF18962"/>
    </source>
</evidence>
<sequence length="816" mass="90625">MIQRYKKAFLLVFLSLAALSAQAQTAAELETMYTRVFNTYNGPAGYDLSNQNADGTFKNVVYPAAYPSDKTGGPRPHFTEMVEIARAYHTQGPSYKSDEYLDAYCKAWNWWTATNPTDTNWWYRSIGWPNSLIQSFVLMAKDLKEKRPTVYNSLVSFLMFEWTPEKLEEYKQEPDAANTTEVCKYIMATAIVNGDTKTLAEVAEMFYSLIKIEKEDRTNGIQPDFAFNQHTGNGRQLYMGNYGKEYLGGISYYMSITSGTSLAVPADKVKIYEDLFLHGVAWFMYRNVYDYNQMGRRILGDGYEKTVACLAALINENTPQKAKLQELYNWMTRPADANQLNVLRGNKMFWRHDYMVHKGTNYYATTRMTSPRTVGNESANGEGLNNFYTGSGPNYVYITGTEIQDIYDDMNWRRLPGVTAPQRPMSVALPTVPIGKGGNSLNPFAGGVSDGRTGAAGFMYNMNKSGEIRLSANKSWFYFPDYIVALGTDIKAVSGLNVPFTTTVNQVKYTNNFYVDNNGQEASLVNGQSLAPVTSNWAHLNNIGYQFINNQKLNFEVQTSGNTQLAWIAFNHGNFPAAEKYAYAIYPNVTKEQLAQKVSSTPFEVVSNTASVQCVVDQNLKVAQAVFFTAGRQNLPGDLGFLETDQPAVIQLRWTNDSLYVAAANPFCETMPVASITVKVKGLYVGEQTTAEPSTQVSTVVVPMPSAIEFQGQSVLVGLRNATVLSSTQEMAEKGTALLVYPSPAVSGTQFIIQNAQAAGRKEPQKVRIYSLAGLKVQETLVKPNQENQLHISTAGLAPGLYVVSCEGRVAKIVVQ</sequence>
<dbReference type="InterPro" id="IPR011013">
    <property type="entry name" value="Gal_mutarotase_sf_dom"/>
</dbReference>
<dbReference type="InterPro" id="IPR003159">
    <property type="entry name" value="Lyase_8_central_dom"/>
</dbReference>
<evidence type="ECO:0000256" key="3">
    <source>
        <dbReference type="ARBA" id="ARBA00011245"/>
    </source>
</evidence>
<evidence type="ECO:0000256" key="5">
    <source>
        <dbReference type="ARBA" id="ARBA00022837"/>
    </source>
</evidence>
<dbReference type="GO" id="GO:0005975">
    <property type="term" value="P:carbohydrate metabolic process"/>
    <property type="evidence" value="ECO:0007669"/>
    <property type="project" value="InterPro"/>
</dbReference>
<comment type="caution">
    <text evidence="13">The sequence shown here is derived from an EMBL/GenBank/DDBJ whole genome shotgun (WGS) entry which is preliminary data.</text>
</comment>
<dbReference type="InterPro" id="IPR004103">
    <property type="entry name" value="Lyase_8_C"/>
</dbReference>
<feature type="domain" description="Secretion system C-terminal sorting" evidence="12">
    <location>
        <begin position="740"/>
        <end position="810"/>
    </location>
</feature>
<dbReference type="InterPro" id="IPR012970">
    <property type="entry name" value="Lyase_8_alpha_N"/>
</dbReference>
<comment type="similarity">
    <text evidence="2">Belongs to the polysaccharide lyase 8 family.</text>
</comment>
<dbReference type="Gene3D" id="2.70.98.10">
    <property type="match status" value="1"/>
</dbReference>